<sequence>MNTEAEEVDVIVNDDFD</sequence>
<evidence type="ECO:0000313" key="1">
    <source>
        <dbReference type="EMBL" id="JAD63874.1"/>
    </source>
</evidence>
<dbReference type="AlphaFoldDB" id="A0A0A9BIR0"/>
<organism evidence="1">
    <name type="scientific">Arundo donax</name>
    <name type="common">Giant reed</name>
    <name type="synonym">Donax arundinaceus</name>
    <dbReference type="NCBI Taxonomy" id="35708"/>
    <lineage>
        <taxon>Eukaryota</taxon>
        <taxon>Viridiplantae</taxon>
        <taxon>Streptophyta</taxon>
        <taxon>Embryophyta</taxon>
        <taxon>Tracheophyta</taxon>
        <taxon>Spermatophyta</taxon>
        <taxon>Magnoliopsida</taxon>
        <taxon>Liliopsida</taxon>
        <taxon>Poales</taxon>
        <taxon>Poaceae</taxon>
        <taxon>PACMAD clade</taxon>
        <taxon>Arundinoideae</taxon>
        <taxon>Arundineae</taxon>
        <taxon>Arundo</taxon>
    </lineage>
</organism>
<accession>A0A0A9BIR0</accession>
<protein>
    <submittedName>
        <fullName evidence="1">Uncharacterized protein</fullName>
    </submittedName>
</protein>
<proteinExistence type="predicted"/>
<dbReference type="EMBL" id="GBRH01234021">
    <property type="protein sequence ID" value="JAD63874.1"/>
    <property type="molecule type" value="Transcribed_RNA"/>
</dbReference>
<reference evidence="1" key="2">
    <citation type="journal article" date="2015" name="Data Brief">
        <title>Shoot transcriptome of the giant reed, Arundo donax.</title>
        <authorList>
            <person name="Barrero R.A."/>
            <person name="Guerrero F.D."/>
            <person name="Moolhuijzen P."/>
            <person name="Goolsby J.A."/>
            <person name="Tidwell J."/>
            <person name="Bellgard S.E."/>
            <person name="Bellgard M.I."/>
        </authorList>
    </citation>
    <scope>NUCLEOTIDE SEQUENCE</scope>
    <source>
        <tissue evidence="1">Shoot tissue taken approximately 20 cm above the soil surface</tissue>
    </source>
</reference>
<name>A0A0A9BIR0_ARUDO</name>
<reference evidence="1" key="1">
    <citation type="submission" date="2014-09" db="EMBL/GenBank/DDBJ databases">
        <authorList>
            <person name="Magalhaes I.L.F."/>
            <person name="Oliveira U."/>
            <person name="Santos F.R."/>
            <person name="Vidigal T.H.D.A."/>
            <person name="Brescovit A.D."/>
            <person name="Santos A.J."/>
        </authorList>
    </citation>
    <scope>NUCLEOTIDE SEQUENCE</scope>
    <source>
        <tissue evidence="1">Shoot tissue taken approximately 20 cm above the soil surface</tissue>
    </source>
</reference>